<evidence type="ECO:0000256" key="2">
    <source>
        <dbReference type="ARBA" id="ARBA00007248"/>
    </source>
</evidence>
<dbReference type="EMBL" id="CP003274">
    <property type="protein sequence ID" value="AFL77321.1"/>
    <property type="molecule type" value="Genomic_DNA"/>
</dbReference>
<dbReference type="Proteomes" id="UP000006052">
    <property type="component" value="Chromosome"/>
</dbReference>
<feature type="signal peptide" evidence="8">
    <location>
        <begin position="1"/>
        <end position="17"/>
    </location>
</feature>
<dbReference type="Gene3D" id="2.60.40.2580">
    <property type="match status" value="1"/>
</dbReference>
<dbReference type="KEGG" id="afd:Alfi_0959"/>
<keyword evidence="5" id="KW-0564">Palmitate</keyword>
<sequence>MKKILFAAAAMAAALFASCDKNDETINSVIPEAADGARIAITLIGAGDTETRAFFDTTAKAEAWESSLSTLSVFAFDKGGTLIVRRDFTSAELASKSATFALPKSAAGTECSFYAVANYDASSAKTRAALTALVENSAAAYNGTFAEVSTAAKRSGGFVMSGSTTKTVGAVNTTTNIGITLKRTVAKVALQTTIDPSFSQKYGGSLTVNSVKLSKAASQSLVVAGTPTPGAMSYTHTQTLAAASGKYNALFYCFENGALAAGSRVLLEINATYDLDGNASTTDDRSEVTYSVELTGKAAGEILRNGYYRIAANITGLVGQDCVVTVTVADWETPVTQNVDLGA</sequence>
<accession>I3YK03</accession>
<evidence type="ECO:0000256" key="7">
    <source>
        <dbReference type="ARBA" id="ARBA00023288"/>
    </source>
</evidence>
<keyword evidence="4" id="KW-0472">Membrane</keyword>
<comment type="similarity">
    <text evidence="2">Belongs to the bacteroidetes fimbrillin superfamily. FimB/Mfa2 family.</text>
</comment>
<dbReference type="STRING" id="679935.Alfi_0959"/>
<evidence type="ECO:0000256" key="3">
    <source>
        <dbReference type="ARBA" id="ARBA00022729"/>
    </source>
</evidence>
<evidence type="ECO:0000256" key="4">
    <source>
        <dbReference type="ARBA" id="ARBA00023136"/>
    </source>
</evidence>
<evidence type="ECO:0008006" key="11">
    <source>
        <dbReference type="Google" id="ProtNLM"/>
    </source>
</evidence>
<name>I3YK03_ALIFI</name>
<dbReference type="GO" id="GO:0009279">
    <property type="term" value="C:cell outer membrane"/>
    <property type="evidence" value="ECO:0007669"/>
    <property type="project" value="UniProtKB-SubCell"/>
</dbReference>
<evidence type="ECO:0000313" key="10">
    <source>
        <dbReference type="Proteomes" id="UP000006052"/>
    </source>
</evidence>
<keyword evidence="3 8" id="KW-0732">Signal</keyword>
<evidence type="ECO:0000256" key="6">
    <source>
        <dbReference type="ARBA" id="ARBA00023237"/>
    </source>
</evidence>
<dbReference type="PROSITE" id="PS51257">
    <property type="entry name" value="PROKAR_LIPOPROTEIN"/>
    <property type="match status" value="1"/>
</dbReference>
<dbReference type="Pfam" id="PF08842">
    <property type="entry name" value="Mfa2"/>
    <property type="match status" value="1"/>
</dbReference>
<organism evidence="9 10">
    <name type="scientific">Alistipes finegoldii (strain DSM 17242 / JCM 16770 / CCUG 46020 / CIP 107999 / KCTC 15236 / AHN 2437)</name>
    <dbReference type="NCBI Taxonomy" id="679935"/>
    <lineage>
        <taxon>Bacteria</taxon>
        <taxon>Pseudomonadati</taxon>
        <taxon>Bacteroidota</taxon>
        <taxon>Bacteroidia</taxon>
        <taxon>Bacteroidales</taxon>
        <taxon>Rikenellaceae</taxon>
        <taxon>Alistipes</taxon>
    </lineage>
</organism>
<evidence type="ECO:0000256" key="1">
    <source>
        <dbReference type="ARBA" id="ARBA00004442"/>
    </source>
</evidence>
<feature type="chain" id="PRO_5003683185" description="DUF4906 domain-containing protein" evidence="8">
    <location>
        <begin position="18"/>
        <end position="343"/>
    </location>
</feature>
<dbReference type="AlphaFoldDB" id="I3YK03"/>
<keyword evidence="7" id="KW-0449">Lipoprotein</keyword>
<evidence type="ECO:0000256" key="8">
    <source>
        <dbReference type="SAM" id="SignalP"/>
    </source>
</evidence>
<dbReference type="PATRIC" id="fig|679935.3.peg.886"/>
<gene>
    <name evidence="9" type="ordered locus">Alfi_0959</name>
</gene>
<dbReference type="InterPro" id="IPR014941">
    <property type="entry name" value="FimB/Mfa2/Mfa3"/>
</dbReference>
<proteinExistence type="inferred from homology"/>
<reference evidence="10" key="1">
    <citation type="journal article" date="2013" name="Stand. Genomic Sci.">
        <title>Complete genome sequence of the bile-resistant pigment-producing anaerobe Alistipes finegoldii type strain (AHN2437(T)).</title>
        <authorList>
            <person name="Mavromatis K."/>
            <person name="Stackebrandt E."/>
            <person name="Munk C."/>
            <person name="Lapidus A."/>
            <person name="Nolan M."/>
            <person name="Lucas S."/>
            <person name="Hammon N."/>
            <person name="Deshpande S."/>
            <person name="Cheng J.F."/>
            <person name="Tapia R."/>
            <person name="Goodwin L.A."/>
            <person name="Pitluck S."/>
            <person name="Liolios K."/>
            <person name="Pagani I."/>
            <person name="Ivanova N."/>
            <person name="Mikhailova N."/>
            <person name="Huntemann M."/>
            <person name="Pati A."/>
            <person name="Chen A."/>
            <person name="Palaniappan K."/>
            <person name="Land M."/>
            <person name="Hauser L."/>
            <person name="Rohde M."/>
            <person name="Gronow S."/>
            <person name="Goker M."/>
            <person name="Detter J.C."/>
            <person name="Bristow J."/>
            <person name="Eisen J.A."/>
            <person name="Markowitz V."/>
            <person name="Hugenholtz P."/>
            <person name="Kyrpides N.C."/>
            <person name="Klenk H.P."/>
            <person name="Woyke T."/>
        </authorList>
    </citation>
    <scope>NUCLEOTIDE SEQUENCE</scope>
    <source>
        <strain evidence="10">DSM 17242 / JCM 16770 / AHN 2437 / CCUG 46020 / CIP 107999</strain>
    </source>
</reference>
<dbReference type="RefSeq" id="WP_014774972.1">
    <property type="nucleotide sequence ID" value="NC_018011.1"/>
</dbReference>
<keyword evidence="6" id="KW-0998">Cell outer membrane</keyword>
<protein>
    <recommendedName>
        <fullName evidence="11">DUF4906 domain-containing protein</fullName>
    </recommendedName>
</protein>
<comment type="subcellular location">
    <subcellularLocation>
        <location evidence="1">Cell outer membrane</location>
    </subcellularLocation>
</comment>
<evidence type="ECO:0000256" key="5">
    <source>
        <dbReference type="ARBA" id="ARBA00023139"/>
    </source>
</evidence>
<evidence type="ECO:0000313" key="9">
    <source>
        <dbReference type="EMBL" id="AFL77321.1"/>
    </source>
</evidence>
<dbReference type="HOGENOM" id="CLU_815447_0_0_10"/>